<comment type="caution">
    <text evidence="1">The sequence shown here is derived from an EMBL/GenBank/DDBJ whole genome shotgun (WGS) entry which is preliminary data.</text>
</comment>
<dbReference type="EMBL" id="LAZR01002490">
    <property type="protein sequence ID" value="KKN29418.1"/>
    <property type="molecule type" value="Genomic_DNA"/>
</dbReference>
<accession>A0A0F9SJA3</accession>
<reference evidence="1" key="1">
    <citation type="journal article" date="2015" name="Nature">
        <title>Complex archaea that bridge the gap between prokaryotes and eukaryotes.</title>
        <authorList>
            <person name="Spang A."/>
            <person name="Saw J.H."/>
            <person name="Jorgensen S.L."/>
            <person name="Zaremba-Niedzwiedzka K."/>
            <person name="Martijn J."/>
            <person name="Lind A.E."/>
            <person name="van Eijk R."/>
            <person name="Schleper C."/>
            <person name="Guy L."/>
            <person name="Ettema T.J."/>
        </authorList>
    </citation>
    <scope>NUCLEOTIDE SEQUENCE</scope>
</reference>
<proteinExistence type="predicted"/>
<evidence type="ECO:0000313" key="1">
    <source>
        <dbReference type="EMBL" id="KKN29418.1"/>
    </source>
</evidence>
<protein>
    <submittedName>
        <fullName evidence="1">Uncharacterized protein</fullName>
    </submittedName>
</protein>
<sequence length="98" mass="11291">MDSSVDVCDLMISLLCAECPDRDCADDKSDDKGEPIWSHSKLMDCIREKWVNREELVKLDAFLDQRVSTEYPPKGHSYYYATGIDTAKERLKEILRTS</sequence>
<gene>
    <name evidence="1" type="ORF">LCGC14_0844470</name>
</gene>
<dbReference type="AlphaFoldDB" id="A0A0F9SJA3"/>
<organism evidence="1">
    <name type="scientific">marine sediment metagenome</name>
    <dbReference type="NCBI Taxonomy" id="412755"/>
    <lineage>
        <taxon>unclassified sequences</taxon>
        <taxon>metagenomes</taxon>
        <taxon>ecological metagenomes</taxon>
    </lineage>
</organism>
<name>A0A0F9SJA3_9ZZZZ</name>